<feature type="signal peptide" evidence="1">
    <location>
        <begin position="1"/>
        <end position="17"/>
    </location>
</feature>
<evidence type="ECO:0000313" key="2">
    <source>
        <dbReference type="EMBL" id="KAJ7339732.1"/>
    </source>
</evidence>
<organism evidence="2 3">
    <name type="scientific">Mycena albidolilacea</name>
    <dbReference type="NCBI Taxonomy" id="1033008"/>
    <lineage>
        <taxon>Eukaryota</taxon>
        <taxon>Fungi</taxon>
        <taxon>Dikarya</taxon>
        <taxon>Basidiomycota</taxon>
        <taxon>Agaricomycotina</taxon>
        <taxon>Agaricomycetes</taxon>
        <taxon>Agaricomycetidae</taxon>
        <taxon>Agaricales</taxon>
        <taxon>Marasmiineae</taxon>
        <taxon>Mycenaceae</taxon>
        <taxon>Mycena</taxon>
    </lineage>
</organism>
<sequence>MLASFVVAAVFAAVANADHRITLRNNCNFAVGMTLSNFPHNGVDYTGPAIPDIPAKSSHDITVPVRWNGRICDRPPNSGCQNDCFGGIAFGEAACSMTEWTFDSANIGGQTDYDISNIQGFSVAQQIIPDSGAVVTCTSAGCPCDQAYRPGDTSGTCGGTGPVDQATRVSGSSGYTVVWQAANRMTIPKRVVETNRQFGAGTNSTADTCDLSCAGRLSHREFCNDDGGRECIQIYWLPSILKYQHVALRFVPQVAYEAAATLELKPVPEVVTRVFMLFRGIADDTLGDWREVKSKSSASMSIRTGVGWHGGIGAVK</sequence>
<evidence type="ECO:0000256" key="1">
    <source>
        <dbReference type="SAM" id="SignalP"/>
    </source>
</evidence>
<accession>A0AAD6ZU03</accession>
<dbReference type="InterPro" id="IPR037176">
    <property type="entry name" value="Osmotin/thaumatin-like_sf"/>
</dbReference>
<keyword evidence="3" id="KW-1185">Reference proteome</keyword>
<dbReference type="InterPro" id="IPR001938">
    <property type="entry name" value="Thaumatin"/>
</dbReference>
<dbReference type="SUPFAM" id="SSF49870">
    <property type="entry name" value="Osmotin, thaumatin-like protein"/>
    <property type="match status" value="1"/>
</dbReference>
<dbReference type="EMBL" id="JARIHO010000027">
    <property type="protein sequence ID" value="KAJ7339732.1"/>
    <property type="molecule type" value="Genomic_DNA"/>
</dbReference>
<keyword evidence="1" id="KW-0732">Signal</keyword>
<feature type="chain" id="PRO_5041903274" evidence="1">
    <location>
        <begin position="18"/>
        <end position="316"/>
    </location>
</feature>
<dbReference type="AlphaFoldDB" id="A0AAD6ZU03"/>
<name>A0AAD6ZU03_9AGAR</name>
<evidence type="ECO:0000313" key="3">
    <source>
        <dbReference type="Proteomes" id="UP001218218"/>
    </source>
</evidence>
<dbReference type="SMART" id="SM00205">
    <property type="entry name" value="THN"/>
    <property type="match status" value="1"/>
</dbReference>
<dbReference type="Gene3D" id="2.60.110.10">
    <property type="entry name" value="Thaumatin"/>
    <property type="match status" value="1"/>
</dbReference>
<comment type="caution">
    <text evidence="2">The sequence shown here is derived from an EMBL/GenBank/DDBJ whole genome shotgun (WGS) entry which is preliminary data.</text>
</comment>
<reference evidence="2" key="1">
    <citation type="submission" date="2023-03" db="EMBL/GenBank/DDBJ databases">
        <title>Massive genome expansion in bonnet fungi (Mycena s.s.) driven by repeated elements and novel gene families across ecological guilds.</title>
        <authorList>
            <consortium name="Lawrence Berkeley National Laboratory"/>
            <person name="Harder C.B."/>
            <person name="Miyauchi S."/>
            <person name="Viragh M."/>
            <person name="Kuo A."/>
            <person name="Thoen E."/>
            <person name="Andreopoulos B."/>
            <person name="Lu D."/>
            <person name="Skrede I."/>
            <person name="Drula E."/>
            <person name="Henrissat B."/>
            <person name="Morin E."/>
            <person name="Kohler A."/>
            <person name="Barry K."/>
            <person name="LaButti K."/>
            <person name="Morin E."/>
            <person name="Salamov A."/>
            <person name="Lipzen A."/>
            <person name="Mereny Z."/>
            <person name="Hegedus B."/>
            <person name="Baldrian P."/>
            <person name="Stursova M."/>
            <person name="Weitz H."/>
            <person name="Taylor A."/>
            <person name="Grigoriev I.V."/>
            <person name="Nagy L.G."/>
            <person name="Martin F."/>
            <person name="Kauserud H."/>
        </authorList>
    </citation>
    <scope>NUCLEOTIDE SEQUENCE</scope>
    <source>
        <strain evidence="2">CBHHK002</strain>
    </source>
</reference>
<gene>
    <name evidence="2" type="ORF">DFH08DRAFT_938647</name>
</gene>
<dbReference type="Proteomes" id="UP001218218">
    <property type="component" value="Unassembled WGS sequence"/>
</dbReference>
<protein>
    <submittedName>
        <fullName evidence="2">Uncharacterized protein</fullName>
    </submittedName>
</protein>
<dbReference type="Pfam" id="PF00314">
    <property type="entry name" value="Thaumatin"/>
    <property type="match status" value="1"/>
</dbReference>
<proteinExistence type="predicted"/>